<feature type="compositionally biased region" description="Polar residues" evidence="1">
    <location>
        <begin position="298"/>
        <end position="310"/>
    </location>
</feature>
<gene>
    <name evidence="2" type="ORF">GS399_05560</name>
</gene>
<dbReference type="RefSeq" id="WP_160843607.1">
    <property type="nucleotide sequence ID" value="NZ_WVHT01000002.1"/>
</dbReference>
<organism evidence="2 3">
    <name type="scientific">Hufsiella arboris</name>
    <dbReference type="NCBI Taxonomy" id="2695275"/>
    <lineage>
        <taxon>Bacteria</taxon>
        <taxon>Pseudomonadati</taxon>
        <taxon>Bacteroidota</taxon>
        <taxon>Sphingobacteriia</taxon>
        <taxon>Sphingobacteriales</taxon>
        <taxon>Sphingobacteriaceae</taxon>
        <taxon>Hufsiella</taxon>
    </lineage>
</organism>
<comment type="caution">
    <text evidence="2">The sequence shown here is derived from an EMBL/GenBank/DDBJ whole genome shotgun (WGS) entry which is preliminary data.</text>
</comment>
<keyword evidence="3" id="KW-1185">Reference proteome</keyword>
<dbReference type="AlphaFoldDB" id="A0A7K1Y787"/>
<evidence type="ECO:0000313" key="3">
    <source>
        <dbReference type="Proteomes" id="UP000466586"/>
    </source>
</evidence>
<evidence type="ECO:0000313" key="2">
    <source>
        <dbReference type="EMBL" id="MXV50433.1"/>
    </source>
</evidence>
<dbReference type="Proteomes" id="UP000466586">
    <property type="component" value="Unassembled WGS sequence"/>
</dbReference>
<sequence>MNENNLENLKKEMGALGFSAGLIKQMEAQMKKDVPEFKLYGHTEASRGQVDLALYFKRSNKSDYYYLNKFEASHNQSHNLKEGHAYMMITPAEGSNVVKKLGNLTEAVEYFRDQKGTHELAAGKDASDKITLARMENGKVTEVDKDFRRAFYAPPVAQNFWLERGKGFSVEQAANMVQGRAVYREDMLNLSGKPYEAWTQLDKEQGKDQHGQLSVTRYTEAYGFQLAEVLDKYAIRELGDPGHRERLETSLKNGNRPMVTSMQEGQEVKLFIEAVPRFKQLNFFAENGKMEKREQFLKESSQSLGASRSKGQAEEVTQRSGLKI</sequence>
<accession>A0A7K1Y787</accession>
<evidence type="ECO:0000256" key="1">
    <source>
        <dbReference type="SAM" id="MobiDB-lite"/>
    </source>
</evidence>
<name>A0A7K1Y787_9SPHI</name>
<dbReference type="EMBL" id="WVHT01000002">
    <property type="protein sequence ID" value="MXV50433.1"/>
    <property type="molecule type" value="Genomic_DNA"/>
</dbReference>
<feature type="region of interest" description="Disordered" evidence="1">
    <location>
        <begin position="294"/>
        <end position="324"/>
    </location>
</feature>
<proteinExistence type="predicted"/>
<protein>
    <submittedName>
        <fullName evidence="2">Uncharacterized protein</fullName>
    </submittedName>
</protein>
<reference evidence="2 3" key="1">
    <citation type="submission" date="2019-11" db="EMBL/GenBank/DDBJ databases">
        <title>Pedobacter sp. HMF7647 Genome sequencing and assembly.</title>
        <authorList>
            <person name="Kang H."/>
            <person name="Kim H."/>
            <person name="Joh K."/>
        </authorList>
    </citation>
    <scope>NUCLEOTIDE SEQUENCE [LARGE SCALE GENOMIC DNA]</scope>
    <source>
        <strain evidence="2 3">HMF7647</strain>
    </source>
</reference>